<feature type="transmembrane region" description="Helical" evidence="10">
    <location>
        <begin position="326"/>
        <end position="343"/>
    </location>
</feature>
<evidence type="ECO:0008006" key="13">
    <source>
        <dbReference type="Google" id="ProtNLM"/>
    </source>
</evidence>
<proteinExistence type="inferred from homology"/>
<dbReference type="AlphaFoldDB" id="A0AAV5E0D2"/>
<dbReference type="GO" id="GO:0035673">
    <property type="term" value="F:oligopeptide transmembrane transporter activity"/>
    <property type="evidence" value="ECO:0007669"/>
    <property type="project" value="InterPro"/>
</dbReference>
<keyword evidence="6" id="KW-0653">Protein transport</keyword>
<evidence type="ECO:0000256" key="5">
    <source>
        <dbReference type="ARBA" id="ARBA00022856"/>
    </source>
</evidence>
<feature type="transmembrane region" description="Helical" evidence="10">
    <location>
        <begin position="244"/>
        <end position="262"/>
    </location>
</feature>
<keyword evidence="5" id="KW-0571">Peptide transport</keyword>
<feature type="transmembrane region" description="Helical" evidence="10">
    <location>
        <begin position="858"/>
        <end position="876"/>
    </location>
</feature>
<evidence type="ECO:0000256" key="6">
    <source>
        <dbReference type="ARBA" id="ARBA00022927"/>
    </source>
</evidence>
<keyword evidence="4 10" id="KW-0812">Transmembrane</keyword>
<feature type="transmembrane region" description="Helical" evidence="10">
    <location>
        <begin position="653"/>
        <end position="675"/>
    </location>
</feature>
<keyword evidence="8 10" id="KW-0472">Membrane</keyword>
<evidence type="ECO:0000313" key="11">
    <source>
        <dbReference type="EMBL" id="GJN15874.1"/>
    </source>
</evidence>
<evidence type="ECO:0000256" key="9">
    <source>
        <dbReference type="SAM" id="MobiDB-lite"/>
    </source>
</evidence>
<feature type="region of interest" description="Disordered" evidence="9">
    <location>
        <begin position="160"/>
        <end position="192"/>
    </location>
</feature>
<evidence type="ECO:0000313" key="12">
    <source>
        <dbReference type="Proteomes" id="UP001054889"/>
    </source>
</evidence>
<reference evidence="11" key="1">
    <citation type="journal article" date="2018" name="DNA Res.">
        <title>Multiple hybrid de novo genome assembly of finger millet, an orphan allotetraploid crop.</title>
        <authorList>
            <person name="Hatakeyama M."/>
            <person name="Aluri S."/>
            <person name="Balachadran M.T."/>
            <person name="Sivarajan S.R."/>
            <person name="Patrignani A."/>
            <person name="Gruter S."/>
            <person name="Poveda L."/>
            <person name="Shimizu-Inatsugi R."/>
            <person name="Baeten J."/>
            <person name="Francoijs K.J."/>
            <person name="Nataraja K.N."/>
            <person name="Reddy Y.A.N."/>
            <person name="Phadnis S."/>
            <person name="Ravikumar R.L."/>
            <person name="Schlapbach R."/>
            <person name="Sreeman S.M."/>
            <person name="Shimizu K.K."/>
        </authorList>
    </citation>
    <scope>NUCLEOTIDE SEQUENCE</scope>
</reference>
<feature type="transmembrane region" description="Helical" evidence="10">
    <location>
        <begin position="888"/>
        <end position="909"/>
    </location>
</feature>
<organism evidence="11 12">
    <name type="scientific">Eleusine coracana subsp. coracana</name>
    <dbReference type="NCBI Taxonomy" id="191504"/>
    <lineage>
        <taxon>Eukaryota</taxon>
        <taxon>Viridiplantae</taxon>
        <taxon>Streptophyta</taxon>
        <taxon>Embryophyta</taxon>
        <taxon>Tracheophyta</taxon>
        <taxon>Spermatophyta</taxon>
        <taxon>Magnoliopsida</taxon>
        <taxon>Liliopsida</taxon>
        <taxon>Poales</taxon>
        <taxon>Poaceae</taxon>
        <taxon>PACMAD clade</taxon>
        <taxon>Chloridoideae</taxon>
        <taxon>Cynodonteae</taxon>
        <taxon>Eleusininae</taxon>
        <taxon>Eleusine</taxon>
    </lineage>
</organism>
<feature type="transmembrane region" description="Helical" evidence="10">
    <location>
        <begin position="432"/>
        <end position="452"/>
    </location>
</feature>
<dbReference type="InterPro" id="IPR004648">
    <property type="entry name" value="Oligpept_transpt"/>
</dbReference>
<evidence type="ECO:0000256" key="10">
    <source>
        <dbReference type="SAM" id="Phobius"/>
    </source>
</evidence>
<feature type="transmembrane region" description="Helical" evidence="10">
    <location>
        <begin position="383"/>
        <end position="401"/>
    </location>
</feature>
<keyword evidence="12" id="KW-1185">Reference proteome</keyword>
<comment type="subcellular location">
    <subcellularLocation>
        <location evidence="1">Membrane</location>
        <topology evidence="1">Multi-pass membrane protein</topology>
    </subcellularLocation>
</comment>
<gene>
    <name evidence="11" type="primary">gb02819</name>
    <name evidence="11" type="ORF">PR202_gb02819</name>
</gene>
<accession>A0AAV5E0D2</accession>
<evidence type="ECO:0000256" key="4">
    <source>
        <dbReference type="ARBA" id="ARBA00022692"/>
    </source>
</evidence>
<comment type="similarity">
    <text evidence="2">Belongs to the oligopeptide OPT transporter (TC 2.A.67.1) family.</text>
</comment>
<evidence type="ECO:0000256" key="8">
    <source>
        <dbReference type="ARBA" id="ARBA00023136"/>
    </source>
</evidence>
<evidence type="ECO:0000256" key="1">
    <source>
        <dbReference type="ARBA" id="ARBA00004141"/>
    </source>
</evidence>
<feature type="compositionally biased region" description="Basic and acidic residues" evidence="9">
    <location>
        <begin position="172"/>
        <end position="181"/>
    </location>
</feature>
<comment type="caution">
    <text evidence="11">The sequence shown here is derived from an EMBL/GenBank/DDBJ whole genome shotgun (WGS) entry which is preliminary data.</text>
</comment>
<dbReference type="Pfam" id="PF03169">
    <property type="entry name" value="OPT"/>
    <property type="match status" value="1"/>
</dbReference>
<dbReference type="Proteomes" id="UP001054889">
    <property type="component" value="Unassembled WGS sequence"/>
</dbReference>
<dbReference type="EMBL" id="BQKI01000072">
    <property type="protein sequence ID" value="GJN15874.1"/>
    <property type="molecule type" value="Genomic_DNA"/>
</dbReference>
<feature type="transmembrane region" description="Helical" evidence="10">
    <location>
        <begin position="534"/>
        <end position="557"/>
    </location>
</feature>
<feature type="transmembrane region" description="Helical" evidence="10">
    <location>
        <begin position="212"/>
        <end position="232"/>
    </location>
</feature>
<reference evidence="11" key="2">
    <citation type="submission" date="2021-12" db="EMBL/GenBank/DDBJ databases">
        <title>Resequencing data analysis of finger millet.</title>
        <authorList>
            <person name="Hatakeyama M."/>
            <person name="Aluri S."/>
            <person name="Balachadran M.T."/>
            <person name="Sivarajan S.R."/>
            <person name="Poveda L."/>
            <person name="Shimizu-Inatsugi R."/>
            <person name="Schlapbach R."/>
            <person name="Sreeman S.M."/>
            <person name="Shimizu K.K."/>
        </authorList>
    </citation>
    <scope>NUCLEOTIDE SEQUENCE</scope>
</reference>
<dbReference type="PANTHER" id="PTHR22601">
    <property type="entry name" value="ISP4 LIKE PROTEIN"/>
    <property type="match status" value="1"/>
</dbReference>
<dbReference type="GO" id="GO:0016020">
    <property type="term" value="C:membrane"/>
    <property type="evidence" value="ECO:0007669"/>
    <property type="project" value="UniProtKB-SubCell"/>
</dbReference>
<name>A0AAV5E0D2_ELECO</name>
<dbReference type="InterPro" id="IPR004813">
    <property type="entry name" value="OPT"/>
</dbReference>
<evidence type="ECO:0000256" key="2">
    <source>
        <dbReference type="ARBA" id="ARBA00005484"/>
    </source>
</evidence>
<keyword evidence="3" id="KW-0813">Transport</keyword>
<feature type="transmembrane region" description="Helical" evidence="10">
    <location>
        <begin position="293"/>
        <end position="319"/>
    </location>
</feature>
<dbReference type="GO" id="GO:0015031">
    <property type="term" value="P:protein transport"/>
    <property type="evidence" value="ECO:0007669"/>
    <property type="project" value="UniProtKB-KW"/>
</dbReference>
<protein>
    <recommendedName>
        <fullName evidence="13">Oligopeptide transporter 5</fullName>
    </recommendedName>
</protein>
<feature type="compositionally biased region" description="Acidic residues" evidence="9">
    <location>
        <begin position="182"/>
        <end position="192"/>
    </location>
</feature>
<keyword evidence="7 10" id="KW-1133">Transmembrane helix</keyword>
<dbReference type="NCBIfam" id="TIGR00727">
    <property type="entry name" value="ISP4_OPT"/>
    <property type="match status" value="1"/>
</dbReference>
<feature type="transmembrane region" description="Helical" evidence="10">
    <location>
        <begin position="625"/>
        <end position="646"/>
    </location>
</feature>
<evidence type="ECO:0000256" key="3">
    <source>
        <dbReference type="ARBA" id="ARBA00022448"/>
    </source>
</evidence>
<feature type="transmembrane region" description="Helical" evidence="10">
    <location>
        <begin position="813"/>
        <end position="838"/>
    </location>
</feature>
<feature type="transmembrane region" description="Helical" evidence="10">
    <location>
        <begin position="459"/>
        <end position="482"/>
    </location>
</feature>
<sequence length="947" mass="104095">MRPPALTVVDGSGDSGEDWGWRLGADACEAELWARERLDGWIPEDKLGIAAILSDLADCKQRFEHGAAISTPLLPSLEKDRVPRTLASRTRFDSIVGCIMPFSVVTPFMASWRTPFPGGFLLLALQQAGEQKCSSISNNTAVGFKEDIFAADAGARLARSAGMEPQHQQVELSHRNARPDKDDEETDSAEEVDDCPIEEVRLTVPITDDPTLPALTFRTWFLGLISCALLAFSNQFFGYRQNPLYISSLSVQIVVLPLGKLMSACLPRKAIKVKGTKWSFSLNPGPFNLKEHVLITIFANTGSNSVYAVGIITIVKAFYHREIHPLAAMLLTQTTQLMGYGWAGLFRKFLVDSPYMWWPANLVQVSLFRALHEKEKRPKGGTTRLQFFLTVLITSFAYYIVPNYLFPTISTISLVCLVWKNSVTAQQIGSGVYGLGVGSFGLDWATVAGFLGTPLSTPAFAIMNIMAGFFLIVYVIVPIAYWTDAYGAKRFPIISSHVFMANGSRYDVNQVLDPNTFQFSQAGYDGAGQINLSIFFAFTYGLSFATLAATLSHVALFHGRYSTVLACLVMLLLQGEVCLVNCDAGIIVVGDNRSIWEQTKATVRTQTGDVHTRLMKKNYAVVPQWWFQVMLVLVLGLSVFTCEGFGRQLQLPYWGVLLAAGLASFFTLPIGIITATTNQQPGLNVVTELIIGYLYPGRPLANVAFKTYGYISMSQAIMFLGDFKLGHYMKIPPRSMFIVQLVGTVVASSVYFGTSWWLLESVPNICDPGKLPEGSPWTCPGDDVFFNASIIWGVVGPLRMFGRLGRYAKMNYFFLAGALAPVPFWALARAFPATAPWVRLVNMPVLLGATGMMPPARSVNYLMWGAVGLLFNHVVYRRYKAWWARHNYVLSAGLDAGVAFMGIVSYAVLQSGGVNGVNWWGLQVDDHCALARCPTAPGVSAPGCPVH</sequence>
<evidence type="ECO:0000256" key="7">
    <source>
        <dbReference type="ARBA" id="ARBA00022989"/>
    </source>
</evidence>
<feature type="transmembrane region" description="Helical" evidence="10">
    <location>
        <begin position="737"/>
        <end position="759"/>
    </location>
</feature>
<dbReference type="NCBIfam" id="TIGR00728">
    <property type="entry name" value="OPT_sfam"/>
    <property type="match status" value="1"/>
</dbReference>